<reference evidence="2" key="1">
    <citation type="journal article" date="2020" name="Phytopathology">
        <title>Genome sequence of the chestnut blight fungus Cryphonectria parasitica EP155: A fundamental resource for an archetypical invasive plant pathogen.</title>
        <authorList>
            <person name="Crouch J.A."/>
            <person name="Dawe A."/>
            <person name="Aerts A."/>
            <person name="Barry K."/>
            <person name="Churchill A.C.L."/>
            <person name="Grimwood J."/>
            <person name="Hillman B."/>
            <person name="Milgroom M.G."/>
            <person name="Pangilinan J."/>
            <person name="Smith M."/>
            <person name="Salamov A."/>
            <person name="Schmutz J."/>
            <person name="Yadav J."/>
            <person name="Grigoriev I.V."/>
            <person name="Nuss D."/>
        </authorList>
    </citation>
    <scope>NUCLEOTIDE SEQUENCE</scope>
    <source>
        <strain evidence="2">EP155</strain>
    </source>
</reference>
<dbReference type="PANTHER" id="PTHR11566">
    <property type="entry name" value="DYNAMIN"/>
    <property type="match status" value="1"/>
</dbReference>
<dbReference type="Gene3D" id="3.40.50.300">
    <property type="entry name" value="P-loop containing nucleotide triphosphate hydrolases"/>
    <property type="match status" value="1"/>
</dbReference>
<proteinExistence type="predicted"/>
<keyword evidence="3" id="KW-1185">Reference proteome</keyword>
<dbReference type="OrthoDB" id="415706at2759"/>
<dbReference type="PROSITE" id="PS51388">
    <property type="entry name" value="GED"/>
    <property type="match status" value="1"/>
</dbReference>
<dbReference type="GO" id="GO:0048312">
    <property type="term" value="P:intracellular distribution of mitochondria"/>
    <property type="evidence" value="ECO:0007669"/>
    <property type="project" value="TreeGrafter"/>
</dbReference>
<name>A0A9P4Y7G6_CRYP1</name>
<dbReference type="GO" id="GO:0003924">
    <property type="term" value="F:GTPase activity"/>
    <property type="evidence" value="ECO:0007669"/>
    <property type="project" value="InterPro"/>
</dbReference>
<dbReference type="GeneID" id="63838322"/>
<dbReference type="CDD" id="cd08771">
    <property type="entry name" value="DLP_1"/>
    <property type="match status" value="1"/>
</dbReference>
<dbReference type="GO" id="GO:0000266">
    <property type="term" value="P:mitochondrial fission"/>
    <property type="evidence" value="ECO:0007669"/>
    <property type="project" value="TreeGrafter"/>
</dbReference>
<dbReference type="InterPro" id="IPR001401">
    <property type="entry name" value="Dynamin_GTPase"/>
</dbReference>
<evidence type="ECO:0000313" key="2">
    <source>
        <dbReference type="EMBL" id="KAF3768369.1"/>
    </source>
</evidence>
<dbReference type="GO" id="GO:0005874">
    <property type="term" value="C:microtubule"/>
    <property type="evidence" value="ECO:0007669"/>
    <property type="project" value="TreeGrafter"/>
</dbReference>
<dbReference type="Pfam" id="PF00350">
    <property type="entry name" value="Dynamin_N"/>
    <property type="match status" value="1"/>
</dbReference>
<dbReference type="GO" id="GO:0005739">
    <property type="term" value="C:mitochondrion"/>
    <property type="evidence" value="ECO:0007669"/>
    <property type="project" value="TreeGrafter"/>
</dbReference>
<dbReference type="SMART" id="SM00053">
    <property type="entry name" value="DYNc"/>
    <property type="match status" value="1"/>
</dbReference>
<accession>A0A9P4Y7G6</accession>
<dbReference type="EMBL" id="MU032345">
    <property type="protein sequence ID" value="KAF3768369.1"/>
    <property type="molecule type" value="Genomic_DNA"/>
</dbReference>
<sequence>MVGLLQPHRLATNQKLRTECQNIRLNGLSSSKHIELMDTINSLRSKEINHYVSLPQIIVCEDQSSGKSSVLKAISGLVLCKTPWVGISVSIVPDYSCSDSEKAGLAGFYAELEGFNSLANLIEDAKSAMGISMHGKAFSKDLLRVEISGSDHSYLTIVNLSGLIHLQTKNQIALDVKLIQDIVKSYMKQSRSIILAVISAKNNFANQVVLKLARTADISGNHILSIIIKPDMLYIGSESEALYHVLKNLDSETSKGSLAQRNALEDSFFAQGIWRELPESILGVGQLRYRLSKVLLNHIRSELLSLAREIEPRGTLDEQRLYLLCISESFQRLVKSAIDGNWHDSFFQNAETERSYQQRIRAIAQNLNRNFSTHLGRKSYCRQILGSSDSSVMYISESITFLIRDNFIRHIQVKMYRSKDRELPSLFNPMIIADLFQNQAIKLYQIIHFITYNAEFTEIIQKIRADRKRAEYAAVVKRFFNISTLQHASFHSSKLEELIETLVRETTELDMNRYAAIEALNCMKAYYKVARKRFVDNVAVEIIEIQLVSILEDTLSPSKVYKMDPTLLGTMAGESEEYRTLREQLKQQLEVLSKGAETCRRFVGNKFSSIAEA</sequence>
<feature type="domain" description="GED" evidence="1">
    <location>
        <begin position="516"/>
        <end position="607"/>
    </location>
</feature>
<dbReference type="Proteomes" id="UP000803844">
    <property type="component" value="Unassembled WGS sequence"/>
</dbReference>
<protein>
    <recommendedName>
        <fullName evidence="1">GED domain-containing protein</fullName>
    </recommendedName>
</protein>
<dbReference type="InterPro" id="IPR027417">
    <property type="entry name" value="P-loop_NTPase"/>
</dbReference>
<dbReference type="GO" id="GO:0016020">
    <property type="term" value="C:membrane"/>
    <property type="evidence" value="ECO:0007669"/>
    <property type="project" value="TreeGrafter"/>
</dbReference>
<dbReference type="InterPro" id="IPR045063">
    <property type="entry name" value="Dynamin_N"/>
</dbReference>
<dbReference type="AlphaFoldDB" id="A0A9P4Y7G6"/>
<dbReference type="GO" id="GO:0016559">
    <property type="term" value="P:peroxisome fission"/>
    <property type="evidence" value="ECO:0007669"/>
    <property type="project" value="TreeGrafter"/>
</dbReference>
<dbReference type="InterPro" id="IPR020850">
    <property type="entry name" value="GED_dom"/>
</dbReference>
<evidence type="ECO:0000259" key="1">
    <source>
        <dbReference type="PROSITE" id="PS51388"/>
    </source>
</evidence>
<dbReference type="GO" id="GO:0006897">
    <property type="term" value="P:endocytosis"/>
    <property type="evidence" value="ECO:0007669"/>
    <property type="project" value="TreeGrafter"/>
</dbReference>
<evidence type="ECO:0000313" key="3">
    <source>
        <dbReference type="Proteomes" id="UP000803844"/>
    </source>
</evidence>
<organism evidence="2 3">
    <name type="scientific">Cryphonectria parasitica (strain ATCC 38755 / EP155)</name>
    <dbReference type="NCBI Taxonomy" id="660469"/>
    <lineage>
        <taxon>Eukaryota</taxon>
        <taxon>Fungi</taxon>
        <taxon>Dikarya</taxon>
        <taxon>Ascomycota</taxon>
        <taxon>Pezizomycotina</taxon>
        <taxon>Sordariomycetes</taxon>
        <taxon>Sordariomycetidae</taxon>
        <taxon>Diaporthales</taxon>
        <taxon>Cryphonectriaceae</taxon>
        <taxon>Cryphonectria-Endothia species complex</taxon>
        <taxon>Cryphonectria</taxon>
    </lineage>
</organism>
<dbReference type="RefSeq" id="XP_040779330.1">
    <property type="nucleotide sequence ID" value="XM_040921193.1"/>
</dbReference>
<dbReference type="SUPFAM" id="SSF52540">
    <property type="entry name" value="P-loop containing nucleoside triphosphate hydrolases"/>
    <property type="match status" value="1"/>
</dbReference>
<comment type="caution">
    <text evidence="2">The sequence shown here is derived from an EMBL/GenBank/DDBJ whole genome shotgun (WGS) entry which is preliminary data.</text>
</comment>
<dbReference type="PRINTS" id="PR00195">
    <property type="entry name" value="DYNAMIN"/>
</dbReference>
<dbReference type="GO" id="GO:0008017">
    <property type="term" value="F:microtubule binding"/>
    <property type="evidence" value="ECO:0007669"/>
    <property type="project" value="TreeGrafter"/>
</dbReference>
<dbReference type="GO" id="GO:0005525">
    <property type="term" value="F:GTP binding"/>
    <property type="evidence" value="ECO:0007669"/>
    <property type="project" value="InterPro"/>
</dbReference>
<gene>
    <name evidence="2" type="ORF">M406DRAFT_336893</name>
</gene>
<dbReference type="PANTHER" id="PTHR11566:SF21">
    <property type="entry name" value="DYNAMIN RELATED PROTEIN 1, ISOFORM A"/>
    <property type="match status" value="1"/>
</dbReference>
<dbReference type="InterPro" id="IPR022812">
    <property type="entry name" value="Dynamin"/>
</dbReference>